<protein>
    <submittedName>
        <fullName evidence="1">Uncharacterized protein</fullName>
    </submittedName>
</protein>
<dbReference type="STRING" id="994479.GCA_000194155_04715"/>
<keyword evidence="2" id="KW-1185">Reference proteome</keyword>
<dbReference type="OrthoDB" id="5342089at2"/>
<evidence type="ECO:0000313" key="1">
    <source>
        <dbReference type="EMBL" id="PKW16693.1"/>
    </source>
</evidence>
<accession>A0A2N3Y1C3</accession>
<proteinExistence type="predicted"/>
<sequence>MKPQISPTSRVSEPDTLFDAPNELFPLLPEGWPRYRPGQFPRAEHLHRHTLKLPVPHDNDDLADAYLQAFTKVLSNYRDLKEAHPV</sequence>
<name>A0A2N3Y1C3_SACSN</name>
<dbReference type="RefSeq" id="WP_010309828.1">
    <property type="nucleotide sequence ID" value="NZ_CP061007.1"/>
</dbReference>
<evidence type="ECO:0000313" key="2">
    <source>
        <dbReference type="Proteomes" id="UP000233786"/>
    </source>
</evidence>
<organism evidence="1 2">
    <name type="scientific">Saccharopolyspora spinosa</name>
    <dbReference type="NCBI Taxonomy" id="60894"/>
    <lineage>
        <taxon>Bacteria</taxon>
        <taxon>Bacillati</taxon>
        <taxon>Actinomycetota</taxon>
        <taxon>Actinomycetes</taxon>
        <taxon>Pseudonocardiales</taxon>
        <taxon>Pseudonocardiaceae</taxon>
        <taxon>Saccharopolyspora</taxon>
    </lineage>
</organism>
<gene>
    <name evidence="1" type="ORF">A8926_4557</name>
</gene>
<comment type="caution">
    <text evidence="1">The sequence shown here is derived from an EMBL/GenBank/DDBJ whole genome shotgun (WGS) entry which is preliminary data.</text>
</comment>
<reference evidence="1" key="1">
    <citation type="submission" date="2017-12" db="EMBL/GenBank/DDBJ databases">
        <title>Sequencing the genomes of 1000 Actinobacteria strains.</title>
        <authorList>
            <person name="Klenk H.-P."/>
        </authorList>
    </citation>
    <scope>NUCLEOTIDE SEQUENCE [LARGE SCALE GENOMIC DNA]</scope>
    <source>
        <strain evidence="1">DSM 44228</strain>
    </source>
</reference>
<dbReference type="AlphaFoldDB" id="A0A2N3Y1C3"/>
<dbReference type="EMBL" id="PJNB01000001">
    <property type="protein sequence ID" value="PKW16693.1"/>
    <property type="molecule type" value="Genomic_DNA"/>
</dbReference>
<dbReference type="Proteomes" id="UP000233786">
    <property type="component" value="Unassembled WGS sequence"/>
</dbReference>